<keyword evidence="2" id="KW-0812">Transmembrane</keyword>
<keyword evidence="2" id="KW-1133">Transmembrane helix</keyword>
<keyword evidence="2" id="KW-0472">Membrane</keyword>
<reference evidence="3" key="1">
    <citation type="submission" date="2023-04" db="EMBL/GenBank/DDBJ databases">
        <title>Colletotrichum limetticola genome sequence.</title>
        <authorList>
            <person name="Baroncelli R."/>
        </authorList>
    </citation>
    <scope>NUCLEOTIDE SEQUENCE</scope>
    <source>
        <strain evidence="3">KLA-Anderson</strain>
    </source>
</reference>
<keyword evidence="4" id="KW-1185">Reference proteome</keyword>
<dbReference type="EMBL" id="JARUPT010000070">
    <property type="protein sequence ID" value="KAK0379283.1"/>
    <property type="molecule type" value="Genomic_DNA"/>
</dbReference>
<evidence type="ECO:0000313" key="3">
    <source>
        <dbReference type="EMBL" id="KAK0379283.1"/>
    </source>
</evidence>
<proteinExistence type="predicted"/>
<gene>
    <name evidence="3" type="ORF">CLIM01_03349</name>
</gene>
<comment type="caution">
    <text evidence="3">The sequence shown here is derived from an EMBL/GenBank/DDBJ whole genome shotgun (WGS) entry which is preliminary data.</text>
</comment>
<organism evidence="3 4">
    <name type="scientific">Colletotrichum limetticola</name>
    <dbReference type="NCBI Taxonomy" id="1209924"/>
    <lineage>
        <taxon>Eukaryota</taxon>
        <taxon>Fungi</taxon>
        <taxon>Dikarya</taxon>
        <taxon>Ascomycota</taxon>
        <taxon>Pezizomycotina</taxon>
        <taxon>Sordariomycetes</taxon>
        <taxon>Hypocreomycetidae</taxon>
        <taxon>Glomerellales</taxon>
        <taxon>Glomerellaceae</taxon>
        <taxon>Colletotrichum</taxon>
        <taxon>Colletotrichum acutatum species complex</taxon>
    </lineage>
</organism>
<feature type="region of interest" description="Disordered" evidence="1">
    <location>
        <begin position="45"/>
        <end position="79"/>
    </location>
</feature>
<protein>
    <submittedName>
        <fullName evidence="3">Uncharacterized protein</fullName>
    </submittedName>
</protein>
<name>A0ABQ9Q6E9_9PEZI</name>
<evidence type="ECO:0000256" key="2">
    <source>
        <dbReference type="SAM" id="Phobius"/>
    </source>
</evidence>
<accession>A0ABQ9Q6E9</accession>
<sequence>MSLLRLAFIRQPPQTIRILPTIRQCALRPTLRKSLLQNQQCSLRRPFASAPPPPTTAPRAVTTPPKPNSAGAGGSAGPRAGNPLPERLLIYHAGTGRTAFLAFWKITTVFSCVFFCFVAAPSYVRAEDKTLTEAAGCKLLTPYTIAHILTPDPVAACGIIPFLFVAYTSAPFVTYIYLRLPPYARQSRALLERYVRTLPPTAQLEIGTMGLATRPRLTAVTAAELRPVAADSGPLATRLGIVTHTKDVSALMAKRRWYHYRPVGQFGINSVEAGGKTSSSGSSGGGKGASHGVNDGWVWNIVRESLGKRK</sequence>
<feature type="transmembrane region" description="Helical" evidence="2">
    <location>
        <begin position="159"/>
        <end position="178"/>
    </location>
</feature>
<feature type="transmembrane region" description="Helical" evidence="2">
    <location>
        <begin position="99"/>
        <end position="120"/>
    </location>
</feature>
<evidence type="ECO:0000313" key="4">
    <source>
        <dbReference type="Proteomes" id="UP001169217"/>
    </source>
</evidence>
<evidence type="ECO:0000256" key="1">
    <source>
        <dbReference type="SAM" id="MobiDB-lite"/>
    </source>
</evidence>
<dbReference type="Proteomes" id="UP001169217">
    <property type="component" value="Unassembled WGS sequence"/>
</dbReference>